<dbReference type="Proteomes" id="UP001304071">
    <property type="component" value="Chromosome 2"/>
</dbReference>
<sequence length="177" mass="19980">MTVNVIISPGYGDSSPDHWQTWLNETLPNSVRVQQINWFSPERDAWIEGVQRAVESVEGPIIFVGHSCGSVAITQWAERYKNPRVRGAILVAPADVDDEYALEAIKVQRPMMLSKLPFPSVVVCSDNDIHIDVDRAFYFAECWGSRRVHVLNEAGHINGDTGYGAWPQMLEWIEELV</sequence>
<organism evidence="1 2">
    <name type="scientific">Vibrio porteresiae DSM 19223</name>
    <dbReference type="NCBI Taxonomy" id="1123496"/>
    <lineage>
        <taxon>Bacteria</taxon>
        <taxon>Pseudomonadati</taxon>
        <taxon>Pseudomonadota</taxon>
        <taxon>Gammaproteobacteria</taxon>
        <taxon>Vibrionales</taxon>
        <taxon>Vibrionaceae</taxon>
        <taxon>Vibrio</taxon>
    </lineage>
</organism>
<proteinExistence type="predicted"/>
<dbReference type="InterPro" id="IPR029058">
    <property type="entry name" value="AB_hydrolase_fold"/>
</dbReference>
<dbReference type="GO" id="GO:0016787">
    <property type="term" value="F:hydrolase activity"/>
    <property type="evidence" value="ECO:0007669"/>
    <property type="project" value="UniProtKB-KW"/>
</dbReference>
<accession>A0ABZ0QIT6</accession>
<dbReference type="RefSeq" id="WP_261896757.1">
    <property type="nucleotide sequence ID" value="NZ_AP024896.1"/>
</dbReference>
<dbReference type="InterPro" id="IPR010662">
    <property type="entry name" value="RBBP9/YdeN"/>
</dbReference>
<protein>
    <submittedName>
        <fullName evidence="1">Alpha/beta hydrolase</fullName>
        <ecNumber evidence="1">3.-.-.-</ecNumber>
    </submittedName>
</protein>
<evidence type="ECO:0000313" key="2">
    <source>
        <dbReference type="Proteomes" id="UP001304071"/>
    </source>
</evidence>
<dbReference type="SUPFAM" id="SSF53474">
    <property type="entry name" value="alpha/beta-Hydrolases"/>
    <property type="match status" value="1"/>
</dbReference>
<keyword evidence="2" id="KW-1185">Reference proteome</keyword>
<dbReference type="EC" id="3.-.-.-" evidence="1"/>
<keyword evidence="1" id="KW-0378">Hydrolase</keyword>
<dbReference type="EMBL" id="CP138204">
    <property type="protein sequence ID" value="WPC76339.1"/>
    <property type="molecule type" value="Genomic_DNA"/>
</dbReference>
<evidence type="ECO:0000313" key="1">
    <source>
        <dbReference type="EMBL" id="WPC76339.1"/>
    </source>
</evidence>
<dbReference type="Pfam" id="PF06821">
    <property type="entry name" value="Ser_hydrolase"/>
    <property type="match status" value="1"/>
</dbReference>
<gene>
    <name evidence="1" type="ORF">R8Z52_17575</name>
</gene>
<reference evidence="1 2" key="1">
    <citation type="submission" date="2023-11" db="EMBL/GenBank/DDBJ databases">
        <title>Plant-associative lifestyle of Vibrio porteresiae and its evolutionary dynamics.</title>
        <authorList>
            <person name="Rameshkumar N."/>
            <person name="Kirti K."/>
        </authorList>
    </citation>
    <scope>NUCLEOTIDE SEQUENCE [LARGE SCALE GENOMIC DNA]</scope>
    <source>
        <strain evidence="1 2">MSSRF30</strain>
    </source>
</reference>
<name>A0ABZ0QIT6_9VIBR</name>
<dbReference type="Gene3D" id="3.40.50.1820">
    <property type="entry name" value="alpha/beta hydrolase"/>
    <property type="match status" value="1"/>
</dbReference>